<reference evidence="2 3" key="1">
    <citation type="submission" date="2024-09" db="EMBL/GenBank/DDBJ databases">
        <title>Laminarin stimulates single cell rates of sulfate reduction while oxygen inhibits transcriptomic activity in coastal marine sediment.</title>
        <authorList>
            <person name="Lindsay M."/>
            <person name="Orcutt B."/>
            <person name="Emerson D."/>
            <person name="Stepanauskas R."/>
            <person name="D'Angelo T."/>
        </authorList>
    </citation>
    <scope>NUCLEOTIDE SEQUENCE [LARGE SCALE GENOMIC DNA]</scope>
    <source>
        <strain evidence="2">SAG AM-311-K15</strain>
    </source>
</reference>
<feature type="signal peptide" evidence="1">
    <location>
        <begin position="1"/>
        <end position="22"/>
    </location>
</feature>
<gene>
    <name evidence="2" type="ORF">ACFL27_05535</name>
</gene>
<evidence type="ECO:0000313" key="2">
    <source>
        <dbReference type="EMBL" id="MFC1849654.1"/>
    </source>
</evidence>
<dbReference type="EMBL" id="JBHPBY010000051">
    <property type="protein sequence ID" value="MFC1849654.1"/>
    <property type="molecule type" value="Genomic_DNA"/>
</dbReference>
<proteinExistence type="predicted"/>
<keyword evidence="1" id="KW-0732">Signal</keyword>
<evidence type="ECO:0000256" key="1">
    <source>
        <dbReference type="SAM" id="SignalP"/>
    </source>
</evidence>
<accession>A0ABV6YTX3</accession>
<feature type="chain" id="PRO_5046123323" description="DUF4142 domain-containing protein" evidence="1">
    <location>
        <begin position="23"/>
        <end position="176"/>
    </location>
</feature>
<evidence type="ECO:0000313" key="3">
    <source>
        <dbReference type="Proteomes" id="UP001594351"/>
    </source>
</evidence>
<name>A0ABV6YTX3_UNCC1</name>
<comment type="caution">
    <text evidence="2">The sequence shown here is derived from an EMBL/GenBank/DDBJ whole genome shotgun (WGS) entry which is preliminary data.</text>
</comment>
<keyword evidence="3" id="KW-1185">Reference proteome</keyword>
<protein>
    <recommendedName>
        <fullName evidence="4">DUF4142 domain-containing protein</fullName>
    </recommendedName>
</protein>
<organism evidence="2 3">
    <name type="scientific">candidate division CSSED10-310 bacterium</name>
    <dbReference type="NCBI Taxonomy" id="2855610"/>
    <lineage>
        <taxon>Bacteria</taxon>
        <taxon>Bacteria division CSSED10-310</taxon>
    </lineage>
</organism>
<evidence type="ECO:0008006" key="4">
    <source>
        <dbReference type="Google" id="ProtNLM"/>
    </source>
</evidence>
<dbReference type="Proteomes" id="UP001594351">
    <property type="component" value="Unassembled WGS sequence"/>
</dbReference>
<sequence length="176" mass="19829">MKRAAIFTLIIMCVFLLNSAWAQEKKELTRAEQNKIINDYHKTVLADADALIKHVEAKGDDYDAKKVKQYIIDLDRNIEAAAEHHTVVRSIKIKVSKNINVDKPAAAAKEIEASHNVIADHHVKADREINDLKKDIKASKKIAASKIIKNAKAIVDHITKAQVEHDGLWIQKKSKK</sequence>